<dbReference type="HOGENOM" id="CLU_103290_0_0_0"/>
<gene>
    <name evidence="4" type="ORF">FSCG_00793</name>
</gene>
<name>A0A0M1VTX1_FUSVC</name>
<comment type="caution">
    <text evidence="4">The sequence shown here is derived from an EMBL/GenBank/DDBJ whole genome shotgun (WGS) entry which is preliminary data.</text>
</comment>
<evidence type="ECO:0008006" key="6">
    <source>
        <dbReference type="Google" id="ProtNLM"/>
    </source>
</evidence>
<accession>A0A0M1VTX1</accession>
<dbReference type="RefSeq" id="WP_008802862.1">
    <property type="nucleotide sequence ID" value="NZ_KQ235737.1"/>
</dbReference>
<evidence type="ECO:0000256" key="2">
    <source>
        <dbReference type="SAM" id="Phobius"/>
    </source>
</evidence>
<evidence type="ECO:0000256" key="3">
    <source>
        <dbReference type="SAM" id="SignalP"/>
    </source>
</evidence>
<feature type="transmembrane region" description="Helical" evidence="2">
    <location>
        <begin position="227"/>
        <end position="246"/>
    </location>
</feature>
<dbReference type="PROSITE" id="PS51257">
    <property type="entry name" value="PROKAR_LIPOPROTEIN"/>
    <property type="match status" value="1"/>
</dbReference>
<dbReference type="Proteomes" id="UP000004925">
    <property type="component" value="Unassembled WGS sequence"/>
</dbReference>
<feature type="coiled-coil region" evidence="1">
    <location>
        <begin position="123"/>
        <end position="183"/>
    </location>
</feature>
<feature type="chain" id="PRO_5005624901" description="DUF4349 domain-containing protein" evidence="3">
    <location>
        <begin position="17"/>
        <end position="250"/>
    </location>
</feature>
<keyword evidence="2" id="KW-0472">Membrane</keyword>
<evidence type="ECO:0000313" key="5">
    <source>
        <dbReference type="Proteomes" id="UP000004925"/>
    </source>
</evidence>
<sequence length="250" mass="29015">MLKKLSLLIFSIFLMACSNVITVKEISEKKEVIRQVIITPQKEVILLGDNYDYLFKEGDARQVLIMVDFLGIESLKNKNISEIKKIIRASETGTMRFQASQEFRVYKKNKDDKDFEEKQKIFISNLKKELEEKNIKFDVKEDDREWRFYINYKMDAIGKVAKLENHDKVLQETSNKLMDLKVDLFISHTKEVRKKSFGESVEDFGESVKSGAREVFEVGALCLTAPVWVPFVAVYTLIAAPALLIYETKY</sequence>
<protein>
    <recommendedName>
        <fullName evidence="6">DUF4349 domain-containing protein</fullName>
    </recommendedName>
</protein>
<reference evidence="4 5" key="1">
    <citation type="submission" date="2011-10" db="EMBL/GenBank/DDBJ databases">
        <title>The Genome Sequence of Fusobacterium sp. 4_1_13.</title>
        <authorList>
            <consortium name="The Broad Institute Genome Sequencing Platform"/>
            <person name="Earl A."/>
            <person name="Ward D."/>
            <person name="Feldgarden M."/>
            <person name="Gevers D."/>
            <person name="Strauss J."/>
            <person name="Ambrose C."/>
            <person name="Allen-Vercoe E."/>
            <person name="Young S.K."/>
            <person name="Zeng Q."/>
            <person name="Gargeya S."/>
            <person name="Fitzgerald M."/>
            <person name="Haas B."/>
            <person name="Abouelleil A."/>
            <person name="Alvarado L."/>
            <person name="Arachchi H.M."/>
            <person name="Berlin A."/>
            <person name="Brown A."/>
            <person name="Chapman S.B."/>
            <person name="Chen Z."/>
            <person name="Dunbar C."/>
            <person name="Freedman E."/>
            <person name="Gearin G."/>
            <person name="Goldberg J."/>
            <person name="Griggs A."/>
            <person name="Gujja S."/>
            <person name="Heiman D."/>
            <person name="Howarth C."/>
            <person name="Larson L."/>
            <person name="Lui A."/>
            <person name="MacDonald P.J."/>
            <person name="Montmayeur A."/>
            <person name="Murphy C."/>
            <person name="Neiman D."/>
            <person name="Pearson M."/>
            <person name="Priest M."/>
            <person name="Roberts A."/>
            <person name="Saif S."/>
            <person name="Shea T."/>
            <person name="Shenoy N."/>
            <person name="Sisk P."/>
            <person name="Stolte C."/>
            <person name="Sykes S."/>
            <person name="Wortman J."/>
            <person name="Nusbaum C."/>
            <person name="Birren B."/>
        </authorList>
    </citation>
    <scope>NUCLEOTIDE SEQUENCE [LARGE SCALE GENOMIC DNA]</scope>
    <source>
        <strain evidence="4 5">4_1_13</strain>
    </source>
</reference>
<dbReference type="AlphaFoldDB" id="A0A0M1VTX1"/>
<dbReference type="EMBL" id="ACDE02000019">
    <property type="protein sequence ID" value="EEO40080.1"/>
    <property type="molecule type" value="Genomic_DNA"/>
</dbReference>
<feature type="signal peptide" evidence="3">
    <location>
        <begin position="1"/>
        <end position="16"/>
    </location>
</feature>
<organism evidence="4 5">
    <name type="scientific">Fusobacterium vincentii 4_1_13</name>
    <dbReference type="NCBI Taxonomy" id="469606"/>
    <lineage>
        <taxon>Bacteria</taxon>
        <taxon>Fusobacteriati</taxon>
        <taxon>Fusobacteriota</taxon>
        <taxon>Fusobacteriia</taxon>
        <taxon>Fusobacteriales</taxon>
        <taxon>Fusobacteriaceae</taxon>
        <taxon>Fusobacterium</taxon>
    </lineage>
</organism>
<keyword evidence="2" id="KW-1133">Transmembrane helix</keyword>
<evidence type="ECO:0000256" key="1">
    <source>
        <dbReference type="SAM" id="Coils"/>
    </source>
</evidence>
<keyword evidence="2" id="KW-0812">Transmembrane</keyword>
<keyword evidence="1" id="KW-0175">Coiled coil</keyword>
<proteinExistence type="predicted"/>
<evidence type="ECO:0000313" key="4">
    <source>
        <dbReference type="EMBL" id="EEO40080.1"/>
    </source>
</evidence>
<keyword evidence="3" id="KW-0732">Signal</keyword>